<dbReference type="Pfam" id="PF18984">
    <property type="entry name" value="DUF5717_N"/>
    <property type="match status" value="1"/>
</dbReference>
<name>A0A1I0XT93_9FIRM</name>
<reference evidence="3 4" key="1">
    <citation type="submission" date="2016-10" db="EMBL/GenBank/DDBJ databases">
        <authorList>
            <person name="de Groot N.N."/>
        </authorList>
    </citation>
    <scope>NUCLEOTIDE SEQUENCE [LARGE SCALE GENOMIC DNA]</scope>
    <source>
        <strain evidence="3 4">DSM 5522</strain>
    </source>
</reference>
<dbReference type="STRING" id="1120918.SAMN05216249_107135"/>
<feature type="domain" description="DUF5717" evidence="1">
    <location>
        <begin position="877"/>
        <end position="1186"/>
    </location>
</feature>
<dbReference type="AlphaFoldDB" id="A0A1I0XT93"/>
<evidence type="ECO:0000259" key="1">
    <source>
        <dbReference type="Pfam" id="PF18983"/>
    </source>
</evidence>
<evidence type="ECO:0000313" key="4">
    <source>
        <dbReference type="Proteomes" id="UP000198838"/>
    </source>
</evidence>
<dbReference type="Proteomes" id="UP000198838">
    <property type="component" value="Unassembled WGS sequence"/>
</dbReference>
<organism evidence="3 4">
    <name type="scientific">Acetitomaculum ruminis DSM 5522</name>
    <dbReference type="NCBI Taxonomy" id="1120918"/>
    <lineage>
        <taxon>Bacteria</taxon>
        <taxon>Bacillati</taxon>
        <taxon>Bacillota</taxon>
        <taxon>Clostridia</taxon>
        <taxon>Lachnospirales</taxon>
        <taxon>Lachnospiraceae</taxon>
        <taxon>Acetitomaculum</taxon>
    </lineage>
</organism>
<keyword evidence="4" id="KW-1185">Reference proteome</keyword>
<evidence type="ECO:0000259" key="2">
    <source>
        <dbReference type="Pfam" id="PF18984"/>
    </source>
</evidence>
<protein>
    <submittedName>
        <fullName evidence="3">Uncharacterized protein</fullName>
    </submittedName>
</protein>
<dbReference type="InterPro" id="IPR043775">
    <property type="entry name" value="DUF5717_N"/>
</dbReference>
<evidence type="ECO:0000313" key="3">
    <source>
        <dbReference type="EMBL" id="SFB04124.1"/>
    </source>
</evidence>
<sequence length="1189" mass="140504">MKSLYKRIEELSNGEFRFEQPKVNFTYDDLEFEVAEDDIYHGRFVISSTGKFKLEGTVYSSTFRFRLGSIVSDGDKLNIEYDFTATALKAGEKLNENVYIITDCGEFILPLRVTIVDKKECIDENIKDMKDFCQLVKKDFKAGFELFKSEKFLNALENDQLRLLYKAFGQNNPLYQDLEEFLVAASLKDKVGFRLSTSSTTIKFSDLKEYEFDFSVIKDNWGYCDIRIETDNYNILSVKKNTQEEEDNELVLNYKAFVDLSKIKCKNYQLEIKVSSAYESKTLKVNIEKEIPVGESSEISHTRQVAKVELLTLYKEFRLNNLSLSMWLERSMEHILDLAQLEPDNWLYTLMRAQFLLMGDVEKNSQEAILLADRFFKEYDGDEDVLRAYGLYIRCLTADDGEAIRQYKEEIRSINQKIPNNYQILWFLLYIDDEYEDNYKKFNAIYEFIEKGNCAPLILIEAINLINEDPLVVVNLDRTIVYIFYRMMKEDSLEFEAANRFMSMISGYKVYNPRVLDIAMYCAKKYENDTFTSIMCRYLIKCDRKDSSSLVWYEKAVEKDMRITGIYEYYINSIDLNEKRELPKVVFMYFRYNSNIDNKRKAYLYANLIKVKDKYPDMYKAYTKSIDKFVRDQLEKRNINANLAKLYNHVVYSQMITEETVEDIIHMASYYKLVIGNKDIITVNVVYSKFNRVYTYDVVNGISYIRLLSKDYVLVFIDKNGVRTCTKTTFFLTKMINFDELLKRSLRMAPYNAEVLVMALEEGKKLGISGFERLIYESNALGLEEISSSYKDVIANDVTKYYMESDTLEYFKNFVEAFKKIKLNPSTKNSLAKVYYKKGFYEEAYEIISNNGCNDWDNEKLSDLAMRIVHIKDYEYDYFLTWLCYHVFSEGSRDETVIRYLVENYNGFINNMIMIYNAAMDKEIAAENLAQKIVEKTLITGESIAEIENIFIDYYKYAGRNTTTKAYFASYSYNYILKDIDLKEDFFEAVEEELKKDETNNEHFILNICKLAYLKYLSVKKELHKEEEITKYLDFFASKNIFLNFFKDFDYELIKGYMFNSLNFIEYKSDPDNQIYINYHYMNGEDGEDLYIKEKMECVIPGIFSKAFSIFYKDILQYYITEKNEEGEKIVESGSIRKTNNDLQDVENVFDYINEIDFCIDMDDRDSLESIVSEFENKRYVTRKIFKLM</sequence>
<dbReference type="InterPro" id="IPR043774">
    <property type="entry name" value="DUF5717_C"/>
</dbReference>
<dbReference type="EMBL" id="FOJY01000007">
    <property type="protein sequence ID" value="SFB04124.1"/>
    <property type="molecule type" value="Genomic_DNA"/>
</dbReference>
<accession>A0A1I0XT93</accession>
<dbReference type="Pfam" id="PF18983">
    <property type="entry name" value="DUF5717"/>
    <property type="match status" value="1"/>
</dbReference>
<feature type="domain" description="DUF5717" evidence="2">
    <location>
        <begin position="6"/>
        <end position="875"/>
    </location>
</feature>
<gene>
    <name evidence="3" type="ORF">SAMN05216249_107135</name>
</gene>
<proteinExistence type="predicted"/>